<sequence>MLHVMPLPKVVTDVFGSVTVALFGLTVILGILCIYRCLYFQLLIRRQGLSQLSYFNGPWIMRIVLISVSIWWGFGEVIRLSFLRGEGRPFSSVKWQKFSCKFYILSNLGFAEPLMFLMLAFLLHAALQKRDSGTLSQRWNVKTFCYIILLCLPLFVLQLVLVFLGPKYNNEEAPRVRKKMAKFFASSSSAENDMNICTYPLMSTIFLGFFYVLLISYIFYVGAWMLSFVINKGLRRRICFLVISIIFFLPLRVLLLGFSVLPHVGNLAYEALIFLAFLMLLFCTMVGICMLVYFPVSDSLALRDIACNNVDIVDMPYDDYYSEGASLILNQSHQDTERNSDTSTKRGSVSFRTMIKDDSSPVLDGIEQSRPFPFATLQIVSPAGNSPYNEGDSPIY</sequence>
<feature type="transmembrane region" description="Helical" evidence="1">
    <location>
        <begin position="59"/>
        <end position="82"/>
    </location>
</feature>
<dbReference type="Proteomes" id="UP000236161">
    <property type="component" value="Unassembled WGS sequence"/>
</dbReference>
<dbReference type="InterPro" id="IPR016971">
    <property type="entry name" value="UCP031277"/>
</dbReference>
<feature type="transmembrane region" description="Helical" evidence="1">
    <location>
        <begin position="238"/>
        <end position="260"/>
    </location>
</feature>
<evidence type="ECO:0000313" key="2">
    <source>
        <dbReference type="EMBL" id="PKA54578.1"/>
    </source>
</evidence>
<gene>
    <name evidence="2" type="ORF">AXF42_Ash000413</name>
</gene>
<dbReference type="PANTHER" id="PTHR34116:SF10">
    <property type="entry name" value="OS04G0443700 PROTEIN"/>
    <property type="match status" value="1"/>
</dbReference>
<evidence type="ECO:0000313" key="3">
    <source>
        <dbReference type="Proteomes" id="UP000236161"/>
    </source>
</evidence>
<dbReference type="EMBL" id="KZ451982">
    <property type="protein sequence ID" value="PKA54578.1"/>
    <property type="molecule type" value="Genomic_DNA"/>
</dbReference>
<protein>
    <submittedName>
        <fullName evidence="2">Uncharacterized protein</fullName>
    </submittedName>
</protein>
<keyword evidence="1" id="KW-0812">Transmembrane</keyword>
<dbReference type="OrthoDB" id="1869454at2759"/>
<feature type="transmembrane region" description="Helical" evidence="1">
    <location>
        <begin position="14"/>
        <end position="38"/>
    </location>
</feature>
<proteinExistence type="predicted"/>
<name>A0A2I0AGB8_9ASPA</name>
<keyword evidence="1" id="KW-1133">Transmembrane helix</keyword>
<accession>A0A2I0AGB8</accession>
<feature type="transmembrane region" description="Helical" evidence="1">
    <location>
        <begin position="272"/>
        <end position="294"/>
    </location>
</feature>
<dbReference type="AlphaFoldDB" id="A0A2I0AGB8"/>
<dbReference type="PIRSF" id="PIRSF031277">
    <property type="entry name" value="UCP031277"/>
    <property type="match status" value="1"/>
</dbReference>
<keyword evidence="1" id="KW-0472">Membrane</keyword>
<organism evidence="2 3">
    <name type="scientific">Apostasia shenzhenica</name>
    <dbReference type="NCBI Taxonomy" id="1088818"/>
    <lineage>
        <taxon>Eukaryota</taxon>
        <taxon>Viridiplantae</taxon>
        <taxon>Streptophyta</taxon>
        <taxon>Embryophyta</taxon>
        <taxon>Tracheophyta</taxon>
        <taxon>Spermatophyta</taxon>
        <taxon>Magnoliopsida</taxon>
        <taxon>Liliopsida</taxon>
        <taxon>Asparagales</taxon>
        <taxon>Orchidaceae</taxon>
        <taxon>Apostasioideae</taxon>
        <taxon>Apostasia</taxon>
    </lineage>
</organism>
<reference evidence="2 3" key="1">
    <citation type="journal article" date="2017" name="Nature">
        <title>The Apostasia genome and the evolution of orchids.</title>
        <authorList>
            <person name="Zhang G.Q."/>
            <person name="Liu K.W."/>
            <person name="Li Z."/>
            <person name="Lohaus R."/>
            <person name="Hsiao Y.Y."/>
            <person name="Niu S.C."/>
            <person name="Wang J.Y."/>
            <person name="Lin Y.C."/>
            <person name="Xu Q."/>
            <person name="Chen L.J."/>
            <person name="Yoshida K."/>
            <person name="Fujiwara S."/>
            <person name="Wang Z.W."/>
            <person name="Zhang Y.Q."/>
            <person name="Mitsuda N."/>
            <person name="Wang M."/>
            <person name="Liu G.H."/>
            <person name="Pecoraro L."/>
            <person name="Huang H.X."/>
            <person name="Xiao X.J."/>
            <person name="Lin M."/>
            <person name="Wu X.Y."/>
            <person name="Wu W.L."/>
            <person name="Chen Y.Y."/>
            <person name="Chang S.B."/>
            <person name="Sakamoto S."/>
            <person name="Ohme-Takagi M."/>
            <person name="Yagi M."/>
            <person name="Zeng S.J."/>
            <person name="Shen C.Y."/>
            <person name="Yeh C.M."/>
            <person name="Luo Y.B."/>
            <person name="Tsai W.C."/>
            <person name="Van de Peer Y."/>
            <person name="Liu Z.J."/>
        </authorList>
    </citation>
    <scope>NUCLEOTIDE SEQUENCE [LARGE SCALE GENOMIC DNA]</scope>
    <source>
        <strain evidence="3">cv. Shenzhen</strain>
        <tissue evidence="2">Stem</tissue>
    </source>
</reference>
<dbReference type="STRING" id="1088818.A0A2I0AGB8"/>
<dbReference type="PANTHER" id="PTHR34116">
    <property type="entry name" value="PLASMINOGEN ACTIVATOR INHIBITOR"/>
    <property type="match status" value="1"/>
</dbReference>
<feature type="transmembrane region" description="Helical" evidence="1">
    <location>
        <begin position="144"/>
        <end position="164"/>
    </location>
</feature>
<evidence type="ECO:0000256" key="1">
    <source>
        <dbReference type="SAM" id="Phobius"/>
    </source>
</evidence>
<feature type="transmembrane region" description="Helical" evidence="1">
    <location>
        <begin position="102"/>
        <end position="123"/>
    </location>
</feature>
<feature type="transmembrane region" description="Helical" evidence="1">
    <location>
        <begin position="201"/>
        <end position="226"/>
    </location>
</feature>
<keyword evidence="3" id="KW-1185">Reference proteome</keyword>